<organism evidence="11 12">
    <name type="scientific">Laticauda laticaudata</name>
    <name type="common">Blue-ringed sea krait</name>
    <name type="synonym">Blue-lipped sea krait</name>
    <dbReference type="NCBI Taxonomy" id="8630"/>
    <lineage>
        <taxon>Eukaryota</taxon>
        <taxon>Metazoa</taxon>
        <taxon>Chordata</taxon>
        <taxon>Craniata</taxon>
        <taxon>Vertebrata</taxon>
        <taxon>Euteleostomi</taxon>
        <taxon>Lepidosauria</taxon>
        <taxon>Squamata</taxon>
        <taxon>Bifurcata</taxon>
        <taxon>Unidentata</taxon>
        <taxon>Episquamata</taxon>
        <taxon>Toxicofera</taxon>
        <taxon>Serpentes</taxon>
        <taxon>Colubroidea</taxon>
        <taxon>Elapidae</taxon>
        <taxon>Laticaudinae</taxon>
        <taxon>Laticauda</taxon>
    </lineage>
</organism>
<keyword evidence="7" id="KW-1015">Disulfide bond</keyword>
<sequence>MLQDQFRPSPGGLAELLVCKACLQPPRRSPFLADQITSPTSCPFLFPPSTERMAPWWLCLLLFAGLWKTSLQEDLEGYSFVFSHKGYVTLEMEQPQDLLQNITVCLCSFSDSPAKQALFSYATRDQDKEILIYKVHGLDGFWWYTVYIGGVPQRFRVPDSYQDWQQICIKWSSETGVLTFEFNRRKLARKVVRQGYFIRPHALVQLGRAHHEDIFFQGEIQQVYMWNSTVNDFSRYNPSMIGWNNLSYETQGNVVLDSFYWPPSTCPM</sequence>
<evidence type="ECO:0000256" key="1">
    <source>
        <dbReference type="ARBA" id="ARBA00001913"/>
    </source>
</evidence>
<protein>
    <recommendedName>
        <fullName evidence="10">Pentraxin (PTX) domain-containing protein</fullName>
    </recommendedName>
</protein>
<dbReference type="SUPFAM" id="SSF49899">
    <property type="entry name" value="Concanavalin A-like lectins/glucanases"/>
    <property type="match status" value="1"/>
</dbReference>
<dbReference type="PANTHER" id="PTHR45869">
    <property type="entry name" value="C-REACTIVE PROTEIN-RELATED"/>
    <property type="match status" value="1"/>
</dbReference>
<evidence type="ECO:0000256" key="9">
    <source>
        <dbReference type="PROSITE-ProRule" id="PRU01172"/>
    </source>
</evidence>
<comment type="subcellular location">
    <subcellularLocation>
        <location evidence="2">Secreted</location>
    </subcellularLocation>
</comment>
<dbReference type="Pfam" id="PF00354">
    <property type="entry name" value="Pentaxin"/>
    <property type="match status" value="1"/>
</dbReference>
<keyword evidence="3" id="KW-0964">Secreted</keyword>
<dbReference type="Proteomes" id="UP000694406">
    <property type="component" value="Unplaced"/>
</dbReference>
<dbReference type="InterPro" id="IPR001759">
    <property type="entry name" value="PTX_dom"/>
</dbReference>
<comment type="caution">
    <text evidence="9">Lacks conserved residue(s) required for the propagation of feature annotation.</text>
</comment>
<dbReference type="GO" id="GO:0005576">
    <property type="term" value="C:extracellular region"/>
    <property type="evidence" value="ECO:0007669"/>
    <property type="project" value="UniProtKB-SubCell"/>
</dbReference>
<dbReference type="Gene3D" id="2.60.120.200">
    <property type="match status" value="1"/>
</dbReference>
<evidence type="ECO:0000313" key="12">
    <source>
        <dbReference type="Proteomes" id="UP000694406"/>
    </source>
</evidence>
<dbReference type="PANTHER" id="PTHR45869:SF7">
    <property type="entry name" value="C-REACTIVE PROTEIN"/>
    <property type="match status" value="1"/>
</dbReference>
<feature type="domain" description="Pentraxin (PTX)" evidence="10">
    <location>
        <begin position="76"/>
        <end position="262"/>
    </location>
</feature>
<evidence type="ECO:0000256" key="3">
    <source>
        <dbReference type="ARBA" id="ARBA00022525"/>
    </source>
</evidence>
<evidence type="ECO:0000256" key="5">
    <source>
        <dbReference type="ARBA" id="ARBA00022729"/>
    </source>
</evidence>
<comment type="similarity">
    <text evidence="8">Belongs to the pentraxin family.</text>
</comment>
<comment type="cofactor">
    <cofactor evidence="1">
        <name>Ca(2+)</name>
        <dbReference type="ChEBI" id="CHEBI:29108"/>
    </cofactor>
</comment>
<dbReference type="PRINTS" id="PR00895">
    <property type="entry name" value="PENTAXIN"/>
</dbReference>
<keyword evidence="4" id="KW-0479">Metal-binding</keyword>
<dbReference type="SMART" id="SM00159">
    <property type="entry name" value="PTX"/>
    <property type="match status" value="1"/>
</dbReference>
<evidence type="ECO:0000313" key="11">
    <source>
        <dbReference type="Ensembl" id="ENSLLTP00000013897.1"/>
    </source>
</evidence>
<keyword evidence="5" id="KW-0732">Signal</keyword>
<reference evidence="11" key="1">
    <citation type="submission" date="2025-08" db="UniProtKB">
        <authorList>
            <consortium name="Ensembl"/>
        </authorList>
    </citation>
    <scope>IDENTIFICATION</scope>
</reference>
<dbReference type="InterPro" id="IPR013320">
    <property type="entry name" value="ConA-like_dom_sf"/>
</dbReference>
<accession>A0A8C5SCJ3</accession>
<dbReference type="GO" id="GO:0046872">
    <property type="term" value="F:metal ion binding"/>
    <property type="evidence" value="ECO:0007669"/>
    <property type="project" value="UniProtKB-KW"/>
</dbReference>
<dbReference type="AlphaFoldDB" id="A0A8C5SCJ3"/>
<dbReference type="PROSITE" id="PS51828">
    <property type="entry name" value="PTX_2"/>
    <property type="match status" value="1"/>
</dbReference>
<dbReference type="InterPro" id="IPR051005">
    <property type="entry name" value="Pentraxin_domain"/>
</dbReference>
<evidence type="ECO:0000256" key="4">
    <source>
        <dbReference type="ARBA" id="ARBA00022723"/>
    </source>
</evidence>
<reference evidence="11" key="2">
    <citation type="submission" date="2025-09" db="UniProtKB">
        <authorList>
            <consortium name="Ensembl"/>
        </authorList>
    </citation>
    <scope>IDENTIFICATION</scope>
</reference>
<evidence type="ECO:0000256" key="6">
    <source>
        <dbReference type="ARBA" id="ARBA00022837"/>
    </source>
</evidence>
<evidence type="ECO:0000256" key="2">
    <source>
        <dbReference type="ARBA" id="ARBA00004613"/>
    </source>
</evidence>
<keyword evidence="6" id="KW-0106">Calcium</keyword>
<dbReference type="Ensembl" id="ENSLLTT00000014442.1">
    <property type="protein sequence ID" value="ENSLLTP00000013897.1"/>
    <property type="gene ID" value="ENSLLTG00000010665.1"/>
</dbReference>
<evidence type="ECO:0000256" key="7">
    <source>
        <dbReference type="ARBA" id="ARBA00023157"/>
    </source>
</evidence>
<name>A0A8C5SCJ3_LATLA</name>
<proteinExistence type="inferred from homology"/>
<keyword evidence="12" id="KW-1185">Reference proteome</keyword>
<evidence type="ECO:0000259" key="10">
    <source>
        <dbReference type="PROSITE" id="PS51828"/>
    </source>
</evidence>
<evidence type="ECO:0000256" key="8">
    <source>
        <dbReference type="ARBA" id="ARBA00038102"/>
    </source>
</evidence>